<proteinExistence type="inferred from homology"/>
<feature type="domain" description="UspA" evidence="2">
    <location>
        <begin position="2"/>
        <end position="145"/>
    </location>
</feature>
<dbReference type="Proteomes" id="UP000580839">
    <property type="component" value="Unassembled WGS sequence"/>
</dbReference>
<dbReference type="EMBL" id="JABFRW010000079">
    <property type="protein sequence ID" value="NOT33918.1"/>
    <property type="molecule type" value="Genomic_DNA"/>
</dbReference>
<organism evidence="3 4">
    <name type="scientific">Eiseniibacteriota bacterium</name>
    <dbReference type="NCBI Taxonomy" id="2212470"/>
    <lineage>
        <taxon>Bacteria</taxon>
        <taxon>Candidatus Eiseniibacteriota</taxon>
    </lineage>
</organism>
<accession>A0A849SDX2</accession>
<dbReference type="InterPro" id="IPR006016">
    <property type="entry name" value="UspA"/>
</dbReference>
<dbReference type="Gene3D" id="3.40.50.620">
    <property type="entry name" value="HUPs"/>
    <property type="match status" value="1"/>
</dbReference>
<dbReference type="PRINTS" id="PR01438">
    <property type="entry name" value="UNVRSLSTRESS"/>
</dbReference>
<dbReference type="PANTHER" id="PTHR43010">
    <property type="entry name" value="UNIVERSAL STRESS PROTEIN SLR1230"/>
    <property type="match status" value="1"/>
</dbReference>
<reference evidence="3 4" key="1">
    <citation type="submission" date="2020-04" db="EMBL/GenBank/DDBJ databases">
        <title>Metagenomic profiling of ammonia- and methane-oxidizing microorganisms in a Dutch drinking water treatment plant.</title>
        <authorList>
            <person name="Poghosyan L."/>
            <person name="Leucker S."/>
        </authorList>
    </citation>
    <scope>NUCLEOTIDE SEQUENCE [LARGE SCALE GENOMIC DNA]</scope>
    <source>
        <strain evidence="3">S-RSF-IL-03</strain>
    </source>
</reference>
<comment type="similarity">
    <text evidence="1">Belongs to the universal stress protein A family.</text>
</comment>
<dbReference type="PANTHER" id="PTHR43010:SF1">
    <property type="entry name" value="USPA DOMAIN-CONTAINING PROTEIN"/>
    <property type="match status" value="1"/>
</dbReference>
<evidence type="ECO:0000256" key="1">
    <source>
        <dbReference type="ARBA" id="ARBA00008791"/>
    </source>
</evidence>
<name>A0A849SDX2_UNCEI</name>
<dbReference type="AlphaFoldDB" id="A0A849SDX2"/>
<dbReference type="InterPro" id="IPR051688">
    <property type="entry name" value="USP_A"/>
</dbReference>
<dbReference type="InterPro" id="IPR014729">
    <property type="entry name" value="Rossmann-like_a/b/a_fold"/>
</dbReference>
<dbReference type="InterPro" id="IPR006015">
    <property type="entry name" value="Universal_stress_UspA"/>
</dbReference>
<evidence type="ECO:0000313" key="3">
    <source>
        <dbReference type="EMBL" id="NOT33918.1"/>
    </source>
</evidence>
<evidence type="ECO:0000259" key="2">
    <source>
        <dbReference type="Pfam" id="PF00582"/>
    </source>
</evidence>
<protein>
    <submittedName>
        <fullName evidence="3">Universal stress protein</fullName>
    </submittedName>
</protein>
<dbReference type="SUPFAM" id="SSF52402">
    <property type="entry name" value="Adenine nucleotide alpha hydrolases-like"/>
    <property type="match status" value="1"/>
</dbReference>
<comment type="caution">
    <text evidence="3">The sequence shown here is derived from an EMBL/GenBank/DDBJ whole genome shotgun (WGS) entry which is preliminary data.</text>
</comment>
<dbReference type="Pfam" id="PF00582">
    <property type="entry name" value="Usp"/>
    <property type="match status" value="1"/>
</dbReference>
<sequence>MRILIGVDDSRWSQAAIDWVKRIPWPAGTHVTVLSAVRPVVVAYSTADFPGTGAMVSPDWIEDQHKFHEEVAARCEKQIRDHGVQVSSRVMIGDPREALLTAAIQERADLIVVGSHGRTGLPKLIMGSVASHVVTHAPCSVVVARPADRP</sequence>
<dbReference type="CDD" id="cd00293">
    <property type="entry name" value="USP-like"/>
    <property type="match status" value="1"/>
</dbReference>
<gene>
    <name evidence="3" type="ORF">HOP12_07085</name>
</gene>
<evidence type="ECO:0000313" key="4">
    <source>
        <dbReference type="Proteomes" id="UP000580839"/>
    </source>
</evidence>